<dbReference type="InParanoid" id="A0A0V0QLE9"/>
<dbReference type="PANTHER" id="PTHR32215:SF0">
    <property type="entry name" value="CILIA- AND FLAGELLA-ASSOCIATED PROTEIN 57"/>
    <property type="match status" value="1"/>
</dbReference>
<evidence type="ECO:0000313" key="2">
    <source>
        <dbReference type="EMBL" id="KRX03083.1"/>
    </source>
</evidence>
<dbReference type="SUPFAM" id="SSF50978">
    <property type="entry name" value="WD40 repeat-like"/>
    <property type="match status" value="1"/>
</dbReference>
<dbReference type="PANTHER" id="PTHR32215">
    <property type="entry name" value="CILIA- AND FLAGELLA-ASSOCIATED PROTEIN 57"/>
    <property type="match status" value="1"/>
</dbReference>
<feature type="coiled-coil region" evidence="1">
    <location>
        <begin position="840"/>
        <end position="874"/>
    </location>
</feature>
<dbReference type="InterPro" id="IPR015943">
    <property type="entry name" value="WD40/YVTN_repeat-like_dom_sf"/>
</dbReference>
<evidence type="ECO:0000256" key="1">
    <source>
        <dbReference type="SAM" id="Coils"/>
    </source>
</evidence>
<reference evidence="2 3" key="1">
    <citation type="journal article" date="2015" name="Sci. Rep.">
        <title>Genome of the facultative scuticociliatosis pathogen Pseudocohnilembus persalinus provides insight into its virulence through horizontal gene transfer.</title>
        <authorList>
            <person name="Xiong J."/>
            <person name="Wang G."/>
            <person name="Cheng J."/>
            <person name="Tian M."/>
            <person name="Pan X."/>
            <person name="Warren A."/>
            <person name="Jiang C."/>
            <person name="Yuan D."/>
            <person name="Miao W."/>
        </authorList>
    </citation>
    <scope>NUCLEOTIDE SEQUENCE [LARGE SCALE GENOMIC DNA]</scope>
    <source>
        <strain evidence="2">36N120E</strain>
    </source>
</reference>
<dbReference type="Pfam" id="PF00400">
    <property type="entry name" value="WD40"/>
    <property type="match status" value="1"/>
</dbReference>
<feature type="coiled-coil region" evidence="1">
    <location>
        <begin position="1056"/>
        <end position="1121"/>
    </location>
</feature>
<protein>
    <submittedName>
        <fullName evidence="2">WD40-repeat-containing domain</fullName>
    </submittedName>
</protein>
<dbReference type="InterPro" id="IPR036322">
    <property type="entry name" value="WD40_repeat_dom_sf"/>
</dbReference>
<sequence>MGKNIQNGLKLTTQYISGCYQKQMKNNVFMISSDELAYLSGAYIIIYDITTQEQKFIPRDVEDTQASAFCYFSNQDDNNQNDDLQLFAIGNRAVKDKFPFIKIYKNSISKKKNDKSMRFDLTSLNVNSEIIDMRFLNQGKKLAVLGLDSKSNKQQITLFNIKNQKQIANENLDRKYMKILVPPNDNEHFQLQGSKSIAKVTYQKEDDSFLNIDYFNMDFLDFCEYINDADYMIKTGILGIVTNQNHLICLQQEQIIDKIQINPNNKDPNKYIDHMTGQIKPGLGIEEYCNMLPLYGYQISSIAGMLNGFSVGFGGNQFVQQIHLVNNKKLVCKSGNIHSIGYKNINKTLNMNCGEDESFLVLAVQHSGRSISQFIKQDTDTRGSQADIQYNFNSFNDDNDISKEGNQAKKKLSQIKSLILDKKNSYKIKQELEDQNDDSQGRIEIYIFDLSLNVVQKQETPMQKLFGDGTQRGLICDVGMCQSQRKMITVCEDKNLKFWDFDYRRKEVFKLNQNIQFPENPLSVDIHPFGFQIAMGCKECLKFYQPQEDEFKTVYIESIRFVTKVKYSQTGNFLACSTGQSINIYNPYNFQNLAQFSQCHAGTIFNLEWADDFYYKNSYSPKELSYQDLYLVSMCTGGLVIKWDVINQKKAYEHINGNKHIKVLCSLYDSDLNVTLDCQNDGRLKFWKKDNHIQQEFQLNDDLLFTCGKLMKTDNLHPKNQYELECKYAIFGTNYGTIRCYNWPFNPKEKKNDYFEIKAHQGPVNIIQTTIDHTYIISGGEDGQIQITKIEEFQNGNKISNRYLQFQTYYQPKEGINNYEQTYLNFFQMDQLGFTSKYAMDNKNEAIKELEFRLSNLKSDFDDEKELQEEVKQKMIEEISSKNMHIQKKHKEQSAIELEECDIKYRELDAKRIKNQFQFEQLKEQMIKKLEQNLLYLYAKNDELKESKKYTISQVDQEFEQLKMQYKQEQEIQQQDYQYRLDEIIRRQNLNEKKLKYDKMQYEEVQKQTKEENVEFLVKMEKAYKDELERSTKESEDLRTGQSKYQKLCSKYKMRKIELEQLINETKTQIKHLEEERDIYLQKQEQMNLQLQSKEENINQKEQELKNYRQINKHLKNYQNVYDYKVSSLQEERAPLIDHLDSMEKNIKNMFKELLDEANSKRQIDEQLEECQKNIQELKQCQKFKNDYVQITRRKVDNFNYLIQSMIKETKFQDWISNMGQIYKEVFEGPDNIYSLIKKSKIDPEGKDYKVKSGKESVSFSSELIRERDFMSKKISTISRLFKQSEQDGDDIVVRVQTQNTQLIRECNTLREERKGLQEQLGQFENGLELITKELTRLAYFDDDRLDELNNPSDMQYRRNENILNVSEQKIKKQIKVGKTAFERYKDDSLSNYQSTKKRVGGYSLQLGNQNNVAKKINTSQSISGLKANNTTMASYQNIGSTNQKNEEFYQNLLKDIDLNNKLNDQNQVYEKLHEKVQSFLYTNEQNDSILLPKIVNNKNKSISNQDSTHIYNNTNNNNNQNSVITDYTSINVTLLENQKGLNDQSSILQKNINNKKQNKPYKYQMRDQIASKSISYLPKINKQQVSKVDNFQIGNNLKQNTISNKK</sequence>
<feature type="coiled-coil region" evidence="1">
    <location>
        <begin position="1293"/>
        <end position="1327"/>
    </location>
</feature>
<gene>
    <name evidence="2" type="ORF">PPERSA_10164</name>
</gene>
<dbReference type="InterPro" id="IPR001680">
    <property type="entry name" value="WD40_rpt"/>
</dbReference>
<dbReference type="InterPro" id="IPR052993">
    <property type="entry name" value="CFA-57"/>
</dbReference>
<proteinExistence type="predicted"/>
<dbReference type="Proteomes" id="UP000054937">
    <property type="component" value="Unassembled WGS sequence"/>
</dbReference>
<dbReference type="SMART" id="SM00320">
    <property type="entry name" value="WD40"/>
    <property type="match status" value="4"/>
</dbReference>
<accession>A0A0V0QLE9</accession>
<evidence type="ECO:0000313" key="3">
    <source>
        <dbReference type="Proteomes" id="UP000054937"/>
    </source>
</evidence>
<keyword evidence="1" id="KW-0175">Coiled coil</keyword>
<dbReference type="Gene3D" id="2.130.10.10">
    <property type="entry name" value="YVTN repeat-like/Quinoprotein amine dehydrogenase"/>
    <property type="match status" value="3"/>
</dbReference>
<name>A0A0V0QLE9_PSEPJ</name>
<keyword evidence="3" id="KW-1185">Reference proteome</keyword>
<dbReference type="EMBL" id="LDAU01000144">
    <property type="protein sequence ID" value="KRX03083.1"/>
    <property type="molecule type" value="Genomic_DNA"/>
</dbReference>
<comment type="caution">
    <text evidence="2">The sequence shown here is derived from an EMBL/GenBank/DDBJ whole genome shotgun (WGS) entry which is preliminary data.</text>
</comment>
<feature type="coiled-coil region" evidence="1">
    <location>
        <begin position="927"/>
        <end position="972"/>
    </location>
</feature>
<dbReference type="OrthoDB" id="310763at2759"/>
<organism evidence="2 3">
    <name type="scientific">Pseudocohnilembus persalinus</name>
    <name type="common">Ciliate</name>
    <dbReference type="NCBI Taxonomy" id="266149"/>
    <lineage>
        <taxon>Eukaryota</taxon>
        <taxon>Sar</taxon>
        <taxon>Alveolata</taxon>
        <taxon>Ciliophora</taxon>
        <taxon>Intramacronucleata</taxon>
        <taxon>Oligohymenophorea</taxon>
        <taxon>Scuticociliatia</taxon>
        <taxon>Philasterida</taxon>
        <taxon>Pseudocohnilembidae</taxon>
        <taxon>Pseudocohnilembus</taxon>
    </lineage>
</organism>